<dbReference type="Pfam" id="PF06271">
    <property type="entry name" value="RDD"/>
    <property type="match status" value="1"/>
</dbReference>
<comment type="subcellular location">
    <subcellularLocation>
        <location evidence="1">Cell membrane</location>
        <topology evidence="1">Multi-pass membrane protein</topology>
    </subcellularLocation>
</comment>
<evidence type="ECO:0000256" key="6">
    <source>
        <dbReference type="SAM" id="Phobius"/>
    </source>
</evidence>
<feature type="domain" description="RDD" evidence="7">
    <location>
        <begin position="28"/>
        <end position="158"/>
    </location>
</feature>
<dbReference type="InterPro" id="IPR010432">
    <property type="entry name" value="RDD"/>
</dbReference>
<keyword evidence="5 6" id="KW-0472">Membrane</keyword>
<evidence type="ECO:0000259" key="7">
    <source>
        <dbReference type="Pfam" id="PF06271"/>
    </source>
</evidence>
<evidence type="ECO:0000256" key="5">
    <source>
        <dbReference type="ARBA" id="ARBA00023136"/>
    </source>
</evidence>
<evidence type="ECO:0000256" key="3">
    <source>
        <dbReference type="ARBA" id="ARBA00022692"/>
    </source>
</evidence>
<sequence length="166" mass="18677">MDKKQEDIQPIVENEITPVTEPEAPVRYAGFWKRLAAYIIDFVVISFVFVIIGFALALMGLVDLNQEVPMEEYDNTVDLGSILITWGYFALMESSSKQGTLGKMALGIKVTDYDGQRISFLRATGRFFGKYLSAILLMIGFLMIAFTARKQGLHDILARTLVVNQR</sequence>
<keyword evidence="3 6" id="KW-0812">Transmembrane</keyword>
<proteinExistence type="predicted"/>
<dbReference type="AlphaFoldDB" id="A0A410H4U8"/>
<dbReference type="RefSeq" id="WP_128385179.1">
    <property type="nucleotide sequence ID" value="NZ_CP035033.1"/>
</dbReference>
<evidence type="ECO:0000313" key="8">
    <source>
        <dbReference type="EMBL" id="QAB15830.1"/>
    </source>
</evidence>
<dbReference type="InterPro" id="IPR051791">
    <property type="entry name" value="Pra-immunoreactive"/>
</dbReference>
<evidence type="ECO:0000256" key="1">
    <source>
        <dbReference type="ARBA" id="ARBA00004651"/>
    </source>
</evidence>
<evidence type="ECO:0000256" key="2">
    <source>
        <dbReference type="ARBA" id="ARBA00022475"/>
    </source>
</evidence>
<keyword evidence="2" id="KW-1003">Cell membrane</keyword>
<dbReference type="EMBL" id="CP035033">
    <property type="protein sequence ID" value="QAB15830.1"/>
    <property type="molecule type" value="Genomic_DNA"/>
</dbReference>
<keyword evidence="4 6" id="KW-1133">Transmembrane helix</keyword>
<feature type="transmembrane region" description="Helical" evidence="6">
    <location>
        <begin position="35"/>
        <end position="62"/>
    </location>
</feature>
<dbReference type="Proteomes" id="UP000285478">
    <property type="component" value="Chromosome"/>
</dbReference>
<accession>A0A410H4U8</accession>
<name>A0A410H4U8_9GAMM</name>
<gene>
    <name evidence="8" type="ORF">EPV75_09170</name>
</gene>
<reference evidence="8 9" key="1">
    <citation type="journal article" date="2018" name="Environ. Microbiol.">
        <title>Genomes of ubiquitous marine and hypersaline Hydrogenovibrio, Thiomicrorhabdus and Thiomicrospira spp. encode a diversity of mechanisms to sustain chemolithoautotrophy in heterogeneous environments.</title>
        <authorList>
            <person name="Scott K.M."/>
            <person name="Williams J."/>
            <person name="Porter C.M.B."/>
            <person name="Russel S."/>
            <person name="Harmer T.L."/>
            <person name="Paul J.H."/>
            <person name="Antonen K.M."/>
            <person name="Bridges M.K."/>
            <person name="Camper G.J."/>
            <person name="Campla C.K."/>
            <person name="Casella L.G."/>
            <person name="Chase E."/>
            <person name="Conrad J.W."/>
            <person name="Cruz M.C."/>
            <person name="Dunlap D.S."/>
            <person name="Duran L."/>
            <person name="Fahsbender E.M."/>
            <person name="Goldsmith D.B."/>
            <person name="Keeley R.F."/>
            <person name="Kondoff M.R."/>
            <person name="Kussy B.I."/>
            <person name="Lane M.K."/>
            <person name="Lawler S."/>
            <person name="Leigh B.A."/>
            <person name="Lewis C."/>
            <person name="Lostal L.M."/>
            <person name="Marking D."/>
            <person name="Mancera P.A."/>
            <person name="McClenthan E.C."/>
            <person name="McIntyre E.A."/>
            <person name="Mine J.A."/>
            <person name="Modi S."/>
            <person name="Moore B.D."/>
            <person name="Morgan W.A."/>
            <person name="Nelson K.M."/>
            <person name="Nguyen K.N."/>
            <person name="Ogburn N."/>
            <person name="Parrino D.G."/>
            <person name="Pedapudi A.D."/>
            <person name="Pelham R.P."/>
            <person name="Preece A.M."/>
            <person name="Rampersad E.A."/>
            <person name="Richardson J.C."/>
            <person name="Rodgers C.M."/>
            <person name="Schaffer B.L."/>
            <person name="Sheridan N.E."/>
            <person name="Solone M.R."/>
            <person name="Staley Z.R."/>
            <person name="Tabuchi M."/>
            <person name="Waide R.J."/>
            <person name="Wanjugi P.W."/>
            <person name="Young S."/>
            <person name="Clum A."/>
            <person name="Daum C."/>
            <person name="Huntemann M."/>
            <person name="Ivanova N."/>
            <person name="Kyrpides N."/>
            <person name="Mikhailova N."/>
            <person name="Palaniappan K."/>
            <person name="Pillay M."/>
            <person name="Reddy T.B.K."/>
            <person name="Shapiro N."/>
            <person name="Stamatis D."/>
            <person name="Varghese N."/>
            <person name="Woyke T."/>
            <person name="Boden R."/>
            <person name="Freyermuth S.K."/>
            <person name="Kerfeld C.A."/>
        </authorList>
    </citation>
    <scope>NUCLEOTIDE SEQUENCE [LARGE SCALE GENOMIC DNA]</scope>
    <source>
        <strain evidence="8 9">JR-2</strain>
    </source>
</reference>
<keyword evidence="9" id="KW-1185">Reference proteome</keyword>
<evidence type="ECO:0000256" key="4">
    <source>
        <dbReference type="ARBA" id="ARBA00022989"/>
    </source>
</evidence>
<dbReference type="GO" id="GO:0005886">
    <property type="term" value="C:plasma membrane"/>
    <property type="evidence" value="ECO:0007669"/>
    <property type="project" value="UniProtKB-SubCell"/>
</dbReference>
<protein>
    <submittedName>
        <fullName evidence="8">RDD family protein</fullName>
    </submittedName>
</protein>
<dbReference type="PANTHER" id="PTHR36115">
    <property type="entry name" value="PROLINE-RICH ANTIGEN HOMOLOG-RELATED"/>
    <property type="match status" value="1"/>
</dbReference>
<evidence type="ECO:0000313" key="9">
    <source>
        <dbReference type="Proteomes" id="UP000285478"/>
    </source>
</evidence>
<feature type="transmembrane region" description="Helical" evidence="6">
    <location>
        <begin position="131"/>
        <end position="148"/>
    </location>
</feature>
<dbReference type="KEGG" id="htr:EPV75_09170"/>
<organism evidence="8 9">
    <name type="scientific">Hydrogenovibrio thermophilus</name>
    <dbReference type="NCBI Taxonomy" id="265883"/>
    <lineage>
        <taxon>Bacteria</taxon>
        <taxon>Pseudomonadati</taxon>
        <taxon>Pseudomonadota</taxon>
        <taxon>Gammaproteobacteria</taxon>
        <taxon>Thiotrichales</taxon>
        <taxon>Piscirickettsiaceae</taxon>
        <taxon>Hydrogenovibrio</taxon>
    </lineage>
</organism>